<evidence type="ECO:0000256" key="1">
    <source>
        <dbReference type="ARBA" id="ARBA00004141"/>
    </source>
</evidence>
<dbReference type="AlphaFoldDB" id="A0A024SII6"/>
<feature type="transmembrane region" description="Helical" evidence="11">
    <location>
        <begin position="104"/>
        <end position="125"/>
    </location>
</feature>
<evidence type="ECO:0000256" key="7">
    <source>
        <dbReference type="ARBA" id="ARBA00023136"/>
    </source>
</evidence>
<dbReference type="OrthoDB" id="2874149at2759"/>
<dbReference type="PRINTS" id="PR00899">
    <property type="entry name" value="GPCRSTE3"/>
</dbReference>
<evidence type="ECO:0000313" key="13">
    <source>
        <dbReference type="Proteomes" id="UP000024376"/>
    </source>
</evidence>
<evidence type="ECO:0008006" key="14">
    <source>
        <dbReference type="Google" id="ProtNLM"/>
    </source>
</evidence>
<keyword evidence="9" id="KW-0807">Transducer</keyword>
<evidence type="ECO:0000256" key="5">
    <source>
        <dbReference type="ARBA" id="ARBA00022989"/>
    </source>
</evidence>
<gene>
    <name evidence="12" type="ORF">M419DRAFT_70769</name>
</gene>
<name>A0A024SII6_HYPJR</name>
<dbReference type="GO" id="GO:0005886">
    <property type="term" value="C:plasma membrane"/>
    <property type="evidence" value="ECO:0007669"/>
    <property type="project" value="TreeGrafter"/>
</dbReference>
<dbReference type="PANTHER" id="PTHR28097">
    <property type="entry name" value="PHEROMONE A FACTOR RECEPTOR"/>
    <property type="match status" value="1"/>
</dbReference>
<evidence type="ECO:0000256" key="2">
    <source>
        <dbReference type="ARBA" id="ARBA00011085"/>
    </source>
</evidence>
<evidence type="ECO:0000256" key="11">
    <source>
        <dbReference type="SAM" id="Phobius"/>
    </source>
</evidence>
<accession>A0A024SII6</accession>
<reference evidence="13" key="1">
    <citation type="journal article" date="2013" name="Ind. Biotechnol.">
        <title>Comparative genomics analysis of Trichoderma reesei strains.</title>
        <authorList>
            <person name="Koike H."/>
            <person name="Aerts A."/>
            <person name="LaButti K."/>
            <person name="Grigoriev I.V."/>
            <person name="Baker S.E."/>
        </authorList>
    </citation>
    <scope>NUCLEOTIDE SEQUENCE [LARGE SCALE GENOMIC DNA]</scope>
    <source>
        <strain evidence="13">ATCC 56765 / BCRC 32924 / NRRL 11460 / Rut C-30</strain>
    </source>
</reference>
<feature type="transmembrane region" description="Helical" evidence="11">
    <location>
        <begin position="146"/>
        <end position="167"/>
    </location>
</feature>
<sequence>MDSLLQHVSRDVPSIWAGDPTPPPYTTPSLTANLICRVLFSILANLVCLVPLRLLYRNGELAAALFILNIEVQNLRTVVNSLLWRNDDLQSWWPGYGLCDIDPYVHNLSIGLYSTCLLAIMRNLALQVGNLRANPLTRRERRRRNLVQALIVFPQPLLQVAWTYPLTQQRYYIGTLIGCSWLNAPTWPFIVFVILPPALISLATAGYAILIYIRFRQVTKTTQSALSGNRLAQSRSQRARRRLYLMVISILTPFLPIVLALAVLNIILVHPLQPFDFHAIHNHGPGDIPWNAVVYLPSTNISWAYMNICYIPIVTAVPIFVFFGMTKDAMNCYRVVLLSVGLGKLFPRLHEEYNPDSRAMASSSNGGSSNFTTSSRYVPALFIPPVDPNRNKRHTCANKTNSQILQRQHSLHPAIRNLNPSPAPHGHHSPHPQQRRPCPAP</sequence>
<dbReference type="PANTHER" id="PTHR28097:SF1">
    <property type="entry name" value="PHEROMONE A FACTOR RECEPTOR"/>
    <property type="match status" value="1"/>
</dbReference>
<feature type="compositionally biased region" description="Basic residues" evidence="10">
    <location>
        <begin position="425"/>
        <end position="434"/>
    </location>
</feature>
<feature type="transmembrane region" description="Helical" evidence="11">
    <location>
        <begin position="303"/>
        <end position="324"/>
    </location>
</feature>
<evidence type="ECO:0000313" key="12">
    <source>
        <dbReference type="EMBL" id="ETS05561.1"/>
    </source>
</evidence>
<feature type="transmembrane region" description="Helical" evidence="11">
    <location>
        <begin position="30"/>
        <end position="50"/>
    </location>
</feature>
<dbReference type="GO" id="GO:0000750">
    <property type="term" value="P:pheromone-dependent signal transduction involved in conjugation with cellular fusion"/>
    <property type="evidence" value="ECO:0007669"/>
    <property type="project" value="TreeGrafter"/>
</dbReference>
<dbReference type="Pfam" id="PF02076">
    <property type="entry name" value="STE3"/>
    <property type="match status" value="1"/>
</dbReference>
<keyword evidence="5 11" id="KW-1133">Transmembrane helix</keyword>
<keyword evidence="4 11" id="KW-0812">Transmembrane</keyword>
<evidence type="ECO:0000256" key="3">
    <source>
        <dbReference type="ARBA" id="ARBA00022507"/>
    </source>
</evidence>
<evidence type="ECO:0000256" key="4">
    <source>
        <dbReference type="ARBA" id="ARBA00022692"/>
    </source>
</evidence>
<feature type="region of interest" description="Disordered" evidence="10">
    <location>
        <begin position="414"/>
        <end position="441"/>
    </location>
</feature>
<dbReference type="Proteomes" id="UP000024376">
    <property type="component" value="Unassembled WGS sequence"/>
</dbReference>
<keyword evidence="8" id="KW-0675">Receptor</keyword>
<keyword evidence="7 11" id="KW-0472">Membrane</keyword>
<feature type="transmembrane region" description="Helical" evidence="11">
    <location>
        <begin position="243"/>
        <end position="268"/>
    </location>
</feature>
<comment type="subcellular location">
    <subcellularLocation>
        <location evidence="1">Membrane</location>
        <topology evidence="1">Multi-pass membrane protein</topology>
    </subcellularLocation>
</comment>
<dbReference type="KEGG" id="trr:M419DRAFT_70769"/>
<evidence type="ECO:0000256" key="6">
    <source>
        <dbReference type="ARBA" id="ARBA00023040"/>
    </source>
</evidence>
<comment type="similarity">
    <text evidence="2">Belongs to the G-protein coupled receptor 4 family.</text>
</comment>
<evidence type="ECO:0000256" key="10">
    <source>
        <dbReference type="SAM" id="MobiDB-lite"/>
    </source>
</evidence>
<feature type="transmembrane region" description="Helical" evidence="11">
    <location>
        <begin position="187"/>
        <end position="213"/>
    </location>
</feature>
<dbReference type="GO" id="GO:0004932">
    <property type="term" value="F:mating-type factor pheromone receptor activity"/>
    <property type="evidence" value="ECO:0007669"/>
    <property type="project" value="InterPro"/>
</dbReference>
<keyword evidence="3" id="KW-0589">Pheromone response</keyword>
<keyword evidence="6" id="KW-0297">G-protein coupled receptor</keyword>
<evidence type="ECO:0000256" key="8">
    <source>
        <dbReference type="ARBA" id="ARBA00023170"/>
    </source>
</evidence>
<dbReference type="InterPro" id="IPR001499">
    <property type="entry name" value="GPCR_STE3"/>
</dbReference>
<dbReference type="EMBL" id="KI911140">
    <property type="protein sequence ID" value="ETS05561.1"/>
    <property type="molecule type" value="Genomic_DNA"/>
</dbReference>
<organism evidence="12 13">
    <name type="scientific">Hypocrea jecorina (strain ATCC 56765 / BCRC 32924 / NRRL 11460 / Rut C-30)</name>
    <name type="common">Trichoderma reesei</name>
    <dbReference type="NCBI Taxonomy" id="1344414"/>
    <lineage>
        <taxon>Eukaryota</taxon>
        <taxon>Fungi</taxon>
        <taxon>Dikarya</taxon>
        <taxon>Ascomycota</taxon>
        <taxon>Pezizomycotina</taxon>
        <taxon>Sordariomycetes</taxon>
        <taxon>Hypocreomycetidae</taxon>
        <taxon>Hypocreales</taxon>
        <taxon>Hypocreaceae</taxon>
        <taxon>Trichoderma</taxon>
    </lineage>
</organism>
<protein>
    <recommendedName>
        <fullName evidence="14">Pheromone a factor receptor</fullName>
    </recommendedName>
</protein>
<evidence type="ECO:0000256" key="9">
    <source>
        <dbReference type="ARBA" id="ARBA00023224"/>
    </source>
</evidence>
<proteinExistence type="inferred from homology"/>
<dbReference type="HOGENOM" id="CLU_027592_3_0_1"/>